<comment type="similarity">
    <text evidence="1">Belongs to the peptidase C1 family.</text>
</comment>
<dbReference type="Proteomes" id="UP001153636">
    <property type="component" value="Chromosome 14"/>
</dbReference>
<dbReference type="InterPro" id="IPR038765">
    <property type="entry name" value="Papain-like_cys_pep_sf"/>
</dbReference>
<reference evidence="8" key="1">
    <citation type="submission" date="2022-01" db="EMBL/GenBank/DDBJ databases">
        <authorList>
            <person name="King R."/>
        </authorList>
    </citation>
    <scope>NUCLEOTIDE SEQUENCE</scope>
</reference>
<dbReference type="EMBL" id="OV651826">
    <property type="protein sequence ID" value="CAH1103205.1"/>
    <property type="molecule type" value="Genomic_DNA"/>
</dbReference>
<evidence type="ECO:0008006" key="10">
    <source>
        <dbReference type="Google" id="ProtNLM"/>
    </source>
</evidence>
<keyword evidence="9" id="KW-1185">Reference proteome</keyword>
<dbReference type="InterPro" id="IPR000668">
    <property type="entry name" value="Peptidase_C1A_C"/>
</dbReference>
<evidence type="ECO:0000256" key="3">
    <source>
        <dbReference type="ARBA" id="ARBA00022801"/>
    </source>
</evidence>
<dbReference type="CDD" id="cd02248">
    <property type="entry name" value="Peptidase_C1A"/>
    <property type="match status" value="1"/>
</dbReference>
<dbReference type="GO" id="GO:0008234">
    <property type="term" value="F:cysteine-type peptidase activity"/>
    <property type="evidence" value="ECO:0007669"/>
    <property type="project" value="UniProtKB-KW"/>
</dbReference>
<dbReference type="FunFam" id="3.90.70.10:FF:000006">
    <property type="entry name" value="Cathepsin S"/>
    <property type="match status" value="1"/>
</dbReference>
<dbReference type="GO" id="GO:0006508">
    <property type="term" value="P:proteolysis"/>
    <property type="evidence" value="ECO:0007669"/>
    <property type="project" value="UniProtKB-KW"/>
</dbReference>
<dbReference type="SUPFAM" id="SSF54001">
    <property type="entry name" value="Cysteine proteinases"/>
    <property type="match status" value="1"/>
</dbReference>
<evidence type="ECO:0000256" key="5">
    <source>
        <dbReference type="SAM" id="SignalP"/>
    </source>
</evidence>
<dbReference type="PANTHER" id="PTHR12411">
    <property type="entry name" value="CYSTEINE PROTEASE FAMILY C1-RELATED"/>
    <property type="match status" value="1"/>
</dbReference>
<dbReference type="SMART" id="SM00848">
    <property type="entry name" value="Inhibitor_I29"/>
    <property type="match status" value="1"/>
</dbReference>
<evidence type="ECO:0000256" key="2">
    <source>
        <dbReference type="ARBA" id="ARBA00022670"/>
    </source>
</evidence>
<dbReference type="InterPro" id="IPR013128">
    <property type="entry name" value="Peptidase_C1A"/>
</dbReference>
<evidence type="ECO:0000313" key="9">
    <source>
        <dbReference type="Proteomes" id="UP001153636"/>
    </source>
</evidence>
<evidence type="ECO:0000313" key="8">
    <source>
        <dbReference type="EMBL" id="CAH1103205.1"/>
    </source>
</evidence>
<evidence type="ECO:0000256" key="4">
    <source>
        <dbReference type="ARBA" id="ARBA00022807"/>
    </source>
</evidence>
<dbReference type="AlphaFoldDB" id="A0A9P0GAW1"/>
<dbReference type="InterPro" id="IPR039417">
    <property type="entry name" value="Peptidase_C1A_papain-like"/>
</dbReference>
<organism evidence="8 9">
    <name type="scientific">Psylliodes chrysocephalus</name>
    <dbReference type="NCBI Taxonomy" id="3402493"/>
    <lineage>
        <taxon>Eukaryota</taxon>
        <taxon>Metazoa</taxon>
        <taxon>Ecdysozoa</taxon>
        <taxon>Arthropoda</taxon>
        <taxon>Hexapoda</taxon>
        <taxon>Insecta</taxon>
        <taxon>Pterygota</taxon>
        <taxon>Neoptera</taxon>
        <taxon>Endopterygota</taxon>
        <taxon>Coleoptera</taxon>
        <taxon>Polyphaga</taxon>
        <taxon>Cucujiformia</taxon>
        <taxon>Chrysomeloidea</taxon>
        <taxon>Chrysomelidae</taxon>
        <taxon>Galerucinae</taxon>
        <taxon>Alticini</taxon>
        <taxon>Psylliodes</taxon>
    </lineage>
</organism>
<feature type="chain" id="PRO_5040448630" description="Cathepsin L1-like" evidence="5">
    <location>
        <begin position="21"/>
        <end position="339"/>
    </location>
</feature>
<evidence type="ECO:0000259" key="7">
    <source>
        <dbReference type="SMART" id="SM00848"/>
    </source>
</evidence>
<sequence length="339" mass="39203">MNYFLNLLLVIFSIKCSISSLDYDDFQPYMVGSDLDKEWDAFKRKFNKSYSNYHDYAKRRAWEDNLDKIRQHNEEAVQGKHSYFIRDNHLSDLSNYQYLQKMVKLTKSRHRKVEADMVGDLYERLMHIPESVNWLEKGFKTPYYNQKDCGSCYAFSIAGAIQAQIFKQTEKLVPLSEQQIVDCSLSYGNYGCAGGSLRNTLRYLQKVGGLMAYSDYPYKSKKQKCVFDKHKTLVNITSWAVLPARDERALEAAVAKVGPVAASINASPHTFQLYHSGIYDDASCSSDHVNHAMLIVGYTNDSWILKNWWGRHWGENGYMRLRRRKNRCGVANYAAYALV</sequence>
<keyword evidence="3" id="KW-0378">Hydrolase</keyword>
<keyword evidence="4" id="KW-0788">Thiol protease</keyword>
<dbReference type="Pfam" id="PF00112">
    <property type="entry name" value="Peptidase_C1"/>
    <property type="match status" value="1"/>
</dbReference>
<keyword evidence="5" id="KW-0732">Signal</keyword>
<protein>
    <recommendedName>
        <fullName evidence="10">Cathepsin L1-like</fullName>
    </recommendedName>
</protein>
<proteinExistence type="inferred from homology"/>
<name>A0A9P0GAW1_9CUCU</name>
<gene>
    <name evidence="8" type="ORF">PSYICH_LOCUS4236</name>
</gene>
<accession>A0A9P0GAW1</accession>
<evidence type="ECO:0000256" key="1">
    <source>
        <dbReference type="ARBA" id="ARBA00008455"/>
    </source>
</evidence>
<evidence type="ECO:0000259" key="6">
    <source>
        <dbReference type="SMART" id="SM00645"/>
    </source>
</evidence>
<dbReference type="InterPro" id="IPR013201">
    <property type="entry name" value="Prot_inhib_I29"/>
</dbReference>
<dbReference type="OrthoDB" id="190265at2759"/>
<feature type="domain" description="Cathepsin propeptide inhibitor" evidence="7">
    <location>
        <begin position="39"/>
        <end position="98"/>
    </location>
</feature>
<feature type="signal peptide" evidence="5">
    <location>
        <begin position="1"/>
        <end position="20"/>
    </location>
</feature>
<dbReference type="SMART" id="SM00645">
    <property type="entry name" value="Pept_C1"/>
    <property type="match status" value="1"/>
</dbReference>
<keyword evidence="2" id="KW-0645">Protease</keyword>
<dbReference type="Pfam" id="PF08246">
    <property type="entry name" value="Inhibitor_I29"/>
    <property type="match status" value="1"/>
</dbReference>
<feature type="domain" description="Peptidase C1A papain C-terminal" evidence="6">
    <location>
        <begin position="128"/>
        <end position="338"/>
    </location>
</feature>
<dbReference type="Gene3D" id="3.90.70.10">
    <property type="entry name" value="Cysteine proteinases"/>
    <property type="match status" value="1"/>
</dbReference>